<evidence type="ECO:0000313" key="8">
    <source>
        <dbReference type="EMBL" id="KAG8039634.1"/>
    </source>
</evidence>
<dbReference type="GO" id="GO:0005634">
    <property type="term" value="C:nucleus"/>
    <property type="evidence" value="ECO:0007669"/>
    <property type="project" value="TreeGrafter"/>
</dbReference>
<keyword evidence="4 7" id="KW-0508">mRNA splicing</keyword>
<evidence type="ECO:0000313" key="9">
    <source>
        <dbReference type="Proteomes" id="UP000729913"/>
    </source>
</evidence>
<gene>
    <name evidence="8" type="ORF">G9C98_000363</name>
</gene>
<reference evidence="8" key="1">
    <citation type="submission" date="2020-03" db="EMBL/GenBank/DDBJ databases">
        <authorList>
            <person name="Chebbi M.A."/>
            <person name="Drezen J.M."/>
        </authorList>
    </citation>
    <scope>NUCLEOTIDE SEQUENCE</scope>
    <source>
        <tissue evidence="8">Whole body</tissue>
    </source>
</reference>
<comment type="subcellular location">
    <subcellularLocation>
        <location evidence="1">Cytoplasm</location>
    </subcellularLocation>
</comment>
<reference evidence="8" key="2">
    <citation type="submission" date="2021-04" db="EMBL/GenBank/DDBJ databases">
        <title>Genome-wide patterns of bracovirus chromosomal integration into multiple host tissues during parasitism.</title>
        <authorList>
            <person name="Chebbi M.A.C."/>
        </authorList>
    </citation>
    <scope>NUCLEOTIDE SEQUENCE</scope>
    <source>
        <tissue evidence="8">Whole body</tissue>
    </source>
</reference>
<protein>
    <recommendedName>
        <fullName evidence="6 7">Gem-associated protein 2</fullName>
    </recommendedName>
</protein>
<dbReference type="InterPro" id="IPR017364">
    <property type="entry name" value="GEMIN2"/>
</dbReference>
<dbReference type="EMBL" id="JAAOIC020000032">
    <property type="protein sequence ID" value="KAG8039634.1"/>
    <property type="molecule type" value="Genomic_DNA"/>
</dbReference>
<comment type="caution">
    <text evidence="8">The sequence shown here is derived from an EMBL/GenBank/DDBJ whole genome shotgun (WGS) entry which is preliminary data.</text>
</comment>
<evidence type="ECO:0000256" key="4">
    <source>
        <dbReference type="ARBA" id="ARBA00023187"/>
    </source>
</evidence>
<keyword evidence="3 7" id="KW-0507">mRNA processing</keyword>
<dbReference type="PANTHER" id="PTHR12794:SF0">
    <property type="entry name" value="GEM-ASSOCIATED PROTEIN 2"/>
    <property type="match status" value="1"/>
</dbReference>
<accession>A0A8J5VBM2</accession>
<keyword evidence="9" id="KW-1185">Reference proteome</keyword>
<comment type="similarity">
    <text evidence="5 7">Belongs to the gemin-2 family.</text>
</comment>
<dbReference type="GO" id="GO:0032797">
    <property type="term" value="C:SMN complex"/>
    <property type="evidence" value="ECO:0007669"/>
    <property type="project" value="TreeGrafter"/>
</dbReference>
<dbReference type="Proteomes" id="UP000729913">
    <property type="component" value="Unassembled WGS sequence"/>
</dbReference>
<dbReference type="AlphaFoldDB" id="A0A8J5VBM2"/>
<dbReference type="GO" id="GO:0000387">
    <property type="term" value="P:spliceosomal snRNP assembly"/>
    <property type="evidence" value="ECO:0007669"/>
    <property type="project" value="InterPro"/>
</dbReference>
<evidence type="ECO:0000256" key="6">
    <source>
        <dbReference type="ARBA" id="ARBA00047179"/>
    </source>
</evidence>
<organism evidence="8 9">
    <name type="scientific">Cotesia typhae</name>
    <dbReference type="NCBI Taxonomy" id="2053667"/>
    <lineage>
        <taxon>Eukaryota</taxon>
        <taxon>Metazoa</taxon>
        <taxon>Ecdysozoa</taxon>
        <taxon>Arthropoda</taxon>
        <taxon>Hexapoda</taxon>
        <taxon>Insecta</taxon>
        <taxon>Pterygota</taxon>
        <taxon>Neoptera</taxon>
        <taxon>Endopterygota</taxon>
        <taxon>Hymenoptera</taxon>
        <taxon>Apocrita</taxon>
        <taxon>Ichneumonoidea</taxon>
        <taxon>Braconidae</taxon>
        <taxon>Microgastrinae</taxon>
        <taxon>Cotesia</taxon>
    </lineage>
</organism>
<evidence type="ECO:0000256" key="7">
    <source>
        <dbReference type="PIRNR" id="PIRNR038038"/>
    </source>
</evidence>
<dbReference type="Pfam" id="PF04938">
    <property type="entry name" value="SIP1"/>
    <property type="match status" value="1"/>
</dbReference>
<comment type="subunit">
    <text evidence="7">Part of the core SMN complex.</text>
</comment>
<evidence type="ECO:0000256" key="5">
    <source>
        <dbReference type="ARBA" id="ARBA00025758"/>
    </source>
</evidence>
<dbReference type="OrthoDB" id="428895at2759"/>
<evidence type="ECO:0000256" key="2">
    <source>
        <dbReference type="ARBA" id="ARBA00022490"/>
    </source>
</evidence>
<comment type="function">
    <text evidence="7">The SMN complex catalyzes the assembly of small nuclear ribonucleoproteins (snRNPs), the building blocks of the spliceosome, and thereby plays an important role in the splicing of cellular pre-mRNAs.</text>
</comment>
<keyword evidence="2 7" id="KW-0963">Cytoplasm</keyword>
<dbReference type="InterPro" id="IPR035426">
    <property type="entry name" value="Gemin2/Brr1"/>
</dbReference>
<sequence length="260" mass="29488">MSDSFREPVFVVGEINGEIDFSKPPTSGEDYIKRVVVEAQQCDDIVVANIDSKKLKSPDVPTETVKSQLIILKEINKWRILKKLTGCVEAPATLCPTLEWQNCQVANFSELRLHVAKLEIEKKNSRDKNKSEVLPNKENQKGWIDFFLGSNDQEVHFPTLDTIFCIKDHIQLVDQLLEYLVEEVESQGLTTQLGRWIYALLSVVDLPLDPDVCSCLRKLARACSRARANLTCSNDAEVSTMNLFICLVARYFRQLDLADP</sequence>
<dbReference type="PIRSF" id="PIRSF038038">
    <property type="entry name" value="SMN_Gemin2"/>
    <property type="match status" value="1"/>
</dbReference>
<evidence type="ECO:0000256" key="1">
    <source>
        <dbReference type="ARBA" id="ARBA00004496"/>
    </source>
</evidence>
<name>A0A8J5VBM2_9HYME</name>
<evidence type="ECO:0000256" key="3">
    <source>
        <dbReference type="ARBA" id="ARBA00022664"/>
    </source>
</evidence>
<proteinExistence type="inferred from homology"/>
<dbReference type="PANTHER" id="PTHR12794">
    <property type="entry name" value="GEMIN2"/>
    <property type="match status" value="1"/>
</dbReference>